<evidence type="ECO:0000313" key="3">
    <source>
        <dbReference type="EMBL" id="KKZ68802.1"/>
    </source>
</evidence>
<dbReference type="AlphaFoldDB" id="A0A0G2IDN5"/>
<protein>
    <recommendedName>
        <fullName evidence="2">Protein kinase domain-containing protein</fullName>
    </recommendedName>
</protein>
<accession>A0A0G2IDN5</accession>
<dbReference type="EMBL" id="LCZI01000019">
    <property type="protein sequence ID" value="KKZ68802.1"/>
    <property type="molecule type" value="Genomic_DNA"/>
</dbReference>
<gene>
    <name evidence="3" type="ORF">EMCG_05601</name>
</gene>
<evidence type="ECO:0000256" key="1">
    <source>
        <dbReference type="SAM" id="MobiDB-lite"/>
    </source>
</evidence>
<dbReference type="GO" id="GO:0005524">
    <property type="term" value="F:ATP binding"/>
    <property type="evidence" value="ECO:0007669"/>
    <property type="project" value="InterPro"/>
</dbReference>
<dbReference type="PROSITE" id="PS50011">
    <property type="entry name" value="PROTEIN_KINASE_DOM"/>
    <property type="match status" value="1"/>
</dbReference>
<evidence type="ECO:0000259" key="2">
    <source>
        <dbReference type="PROSITE" id="PS50011"/>
    </source>
</evidence>
<reference evidence="4" key="1">
    <citation type="journal article" date="2015" name="PLoS Genet.">
        <title>The dynamic genome and transcriptome of the human fungal pathogen Blastomyces and close relative Emmonsia.</title>
        <authorList>
            <person name="Munoz J.F."/>
            <person name="Gauthier G.M."/>
            <person name="Desjardins C.A."/>
            <person name="Gallo J.E."/>
            <person name="Holder J."/>
            <person name="Sullivan T.D."/>
            <person name="Marty A.J."/>
            <person name="Carmen J.C."/>
            <person name="Chen Z."/>
            <person name="Ding L."/>
            <person name="Gujja S."/>
            <person name="Magrini V."/>
            <person name="Misas E."/>
            <person name="Mitreva M."/>
            <person name="Priest M."/>
            <person name="Saif S."/>
            <person name="Whiston E.A."/>
            <person name="Young S."/>
            <person name="Zeng Q."/>
            <person name="Goldman W.E."/>
            <person name="Mardis E.R."/>
            <person name="Taylor J.W."/>
            <person name="McEwen J.G."/>
            <person name="Clay O.K."/>
            <person name="Klein B.S."/>
            <person name="Cuomo C.A."/>
        </authorList>
    </citation>
    <scope>NUCLEOTIDE SEQUENCE [LARGE SCALE GENOMIC DNA]</scope>
    <source>
        <strain evidence="4">UAMH 3008</strain>
    </source>
</reference>
<dbReference type="InterPro" id="IPR052396">
    <property type="entry name" value="Meiotic_Drive_Suppr_Kinase"/>
</dbReference>
<dbReference type="PANTHER" id="PTHR37171">
    <property type="entry name" value="SERINE/THREONINE-PROTEIN KINASE YRZF-RELATED"/>
    <property type="match status" value="1"/>
</dbReference>
<feature type="region of interest" description="Disordered" evidence="1">
    <location>
        <begin position="15"/>
        <end position="36"/>
    </location>
</feature>
<feature type="compositionally biased region" description="Polar residues" evidence="1">
    <location>
        <begin position="308"/>
        <end position="317"/>
    </location>
</feature>
<evidence type="ECO:0000313" key="4">
    <source>
        <dbReference type="Proteomes" id="UP000034164"/>
    </source>
</evidence>
<proteinExistence type="predicted"/>
<dbReference type="SUPFAM" id="SSF56112">
    <property type="entry name" value="Protein kinase-like (PK-like)"/>
    <property type="match status" value="1"/>
</dbReference>
<dbReference type="GO" id="GO:0004672">
    <property type="term" value="F:protein kinase activity"/>
    <property type="evidence" value="ECO:0007669"/>
    <property type="project" value="InterPro"/>
</dbReference>
<organism evidence="3 4">
    <name type="scientific">[Emmonsia] crescens</name>
    <dbReference type="NCBI Taxonomy" id="73230"/>
    <lineage>
        <taxon>Eukaryota</taxon>
        <taxon>Fungi</taxon>
        <taxon>Dikarya</taxon>
        <taxon>Ascomycota</taxon>
        <taxon>Pezizomycotina</taxon>
        <taxon>Eurotiomycetes</taxon>
        <taxon>Eurotiomycetidae</taxon>
        <taxon>Onygenales</taxon>
        <taxon>Ajellomycetaceae</taxon>
        <taxon>Emergomyces</taxon>
    </lineage>
</organism>
<dbReference type="Gene3D" id="1.10.510.10">
    <property type="entry name" value="Transferase(Phosphotransferase) domain 1"/>
    <property type="match status" value="1"/>
</dbReference>
<dbReference type="InterPro" id="IPR000719">
    <property type="entry name" value="Prot_kinase_dom"/>
</dbReference>
<feature type="domain" description="Protein kinase" evidence="2">
    <location>
        <begin position="407"/>
        <end position="578"/>
    </location>
</feature>
<dbReference type="VEuPathDB" id="FungiDB:EMCG_05601"/>
<comment type="caution">
    <text evidence="3">The sequence shown here is derived from an EMBL/GenBank/DDBJ whole genome shotgun (WGS) entry which is preliminary data.</text>
</comment>
<feature type="region of interest" description="Disordered" evidence="1">
    <location>
        <begin position="280"/>
        <end position="328"/>
    </location>
</feature>
<dbReference type="OrthoDB" id="4185999at2759"/>
<dbReference type="PANTHER" id="PTHR37171:SF1">
    <property type="entry name" value="SERINE_THREONINE-PROTEIN KINASE YRZF-RELATED"/>
    <property type="match status" value="1"/>
</dbReference>
<sequence length="578" mass="63764">MATFLDYYNAPPTGQPFAGARGNSTTAPMNPTNPPNEEQLPRHIILDQNMCNQLLTFARNHLTIAPAPPPDFNILHEYMQRFIDQGVVGDETVNIDTSSVLFTYVVQFVTSADQLHPNDIQILSCANEGGIRPNRKIHRTGTDRIIVEHKSVAAYDAYCSQIQNLARGEGTEIIASSYETGARSIILKLGKHMIDANCRWGILMGGYEFMVFFMNVVNHNNNNYYQMVVSDNHSILTRPGQLQPLPEPCLISVAIALLLGNNPAASYTNPPTACIVTEYVGSRQSRRTRNTGGGNQPKRAKRGGPASRYSQARTTAGTRAHVHQEMGRSNQHLRMIEAASLHSKHEYALLSFPNSGRPDRQLALKRISAQKAWDVALNGNSSDLPATTPEGEITYRTDTVVEEPLCLLAMDKLGSGICGIAYDSLLVSGTSEEPCAIKVNEHDFQSFVREVEVYERLQGKTFIPRCYGGFAGMWVSEPLGVLVLELLETGFKSFNDMTTDQKHQALACLEQLHDEGYHHGDVRASNFGLCNGKVTVLDFTHAEPCDTPRTCGNWEGNPCGLLTNGGRGARPQHPTNWH</sequence>
<name>A0A0G2IDN5_9EURO</name>
<dbReference type="Proteomes" id="UP000034164">
    <property type="component" value="Unassembled WGS sequence"/>
</dbReference>
<dbReference type="InterPro" id="IPR011009">
    <property type="entry name" value="Kinase-like_dom_sf"/>
</dbReference>